<keyword evidence="1 3" id="KW-0863">Zinc-finger</keyword>
<feature type="non-terminal residue" evidence="6">
    <location>
        <position position="115"/>
    </location>
</feature>
<dbReference type="AlphaFoldDB" id="A0A814RRG7"/>
<gene>
    <name evidence="6" type="ORF">OXX778_LOCUS22727</name>
</gene>
<comment type="caution">
    <text evidence="6">The sequence shown here is derived from an EMBL/GenBank/DDBJ whole genome shotgun (WGS) entry which is preliminary data.</text>
</comment>
<dbReference type="InterPro" id="IPR001841">
    <property type="entry name" value="Znf_RING"/>
</dbReference>
<keyword evidence="2" id="KW-0862">Zinc</keyword>
<dbReference type="SUPFAM" id="SSF57850">
    <property type="entry name" value="RING/U-box"/>
    <property type="match status" value="1"/>
</dbReference>
<dbReference type="InterPro" id="IPR013083">
    <property type="entry name" value="Znf_RING/FYVE/PHD"/>
</dbReference>
<name>A0A814RRG7_9BILA</name>
<proteinExistence type="predicted"/>
<evidence type="ECO:0000256" key="3">
    <source>
        <dbReference type="PROSITE-ProRule" id="PRU00175"/>
    </source>
</evidence>
<feature type="domain" description="RING-type" evidence="5">
    <location>
        <begin position="9"/>
        <end position="45"/>
    </location>
</feature>
<dbReference type="PROSITE" id="PS50089">
    <property type="entry name" value="ZF_RING_2"/>
    <property type="match status" value="1"/>
</dbReference>
<evidence type="ECO:0000256" key="2">
    <source>
        <dbReference type="ARBA" id="ARBA00022833"/>
    </source>
</evidence>
<evidence type="ECO:0000313" key="7">
    <source>
        <dbReference type="Proteomes" id="UP000663879"/>
    </source>
</evidence>
<dbReference type="Gene3D" id="3.30.40.10">
    <property type="entry name" value="Zinc/RING finger domain, C3HC4 (zinc finger)"/>
    <property type="match status" value="1"/>
</dbReference>
<dbReference type="Proteomes" id="UP000663879">
    <property type="component" value="Unassembled WGS sequence"/>
</dbReference>
<accession>A0A814RRG7</accession>
<organism evidence="6 7">
    <name type="scientific">Brachionus calyciflorus</name>
    <dbReference type="NCBI Taxonomy" id="104777"/>
    <lineage>
        <taxon>Eukaryota</taxon>
        <taxon>Metazoa</taxon>
        <taxon>Spiralia</taxon>
        <taxon>Gnathifera</taxon>
        <taxon>Rotifera</taxon>
        <taxon>Eurotatoria</taxon>
        <taxon>Monogononta</taxon>
        <taxon>Pseudotrocha</taxon>
        <taxon>Ploima</taxon>
        <taxon>Brachionidae</taxon>
        <taxon>Brachionus</taxon>
    </lineage>
</organism>
<dbReference type="GO" id="GO:0008270">
    <property type="term" value="F:zinc ion binding"/>
    <property type="evidence" value="ECO:0007669"/>
    <property type="project" value="UniProtKB-KW"/>
</dbReference>
<evidence type="ECO:0000313" key="6">
    <source>
        <dbReference type="EMBL" id="CAF1136902.1"/>
    </source>
</evidence>
<evidence type="ECO:0000256" key="1">
    <source>
        <dbReference type="ARBA" id="ARBA00022771"/>
    </source>
</evidence>
<keyword evidence="1 3" id="KW-0479">Metal-binding</keyword>
<feature type="coiled-coil region" evidence="4">
    <location>
        <begin position="65"/>
        <end position="99"/>
    </location>
</feature>
<dbReference type="EMBL" id="CAJNOC010010135">
    <property type="protein sequence ID" value="CAF1136902.1"/>
    <property type="molecule type" value="Genomic_DNA"/>
</dbReference>
<keyword evidence="7" id="KW-1185">Reference proteome</keyword>
<evidence type="ECO:0000259" key="5">
    <source>
        <dbReference type="PROSITE" id="PS50089"/>
    </source>
</evidence>
<reference evidence="6" key="1">
    <citation type="submission" date="2021-02" db="EMBL/GenBank/DDBJ databases">
        <authorList>
            <person name="Nowell W R."/>
        </authorList>
    </citation>
    <scope>NUCLEOTIDE SEQUENCE</scope>
    <source>
        <strain evidence="6">Ploen Becks lab</strain>
    </source>
</reference>
<keyword evidence="4" id="KW-0175">Coiled coil</keyword>
<dbReference type="OrthoDB" id="6105938at2759"/>
<sequence length="115" mass="13328">MSCDESLKCRICKQIFIEPKFLPCGESACLKCLPKLDKFECLFCNEIHIVPQNGFTTNKILSKLLDNLNSKMIDKKDYAKELEKQIEQLNLKKNSFELEIIEHFKSIINEIDISA</sequence>
<evidence type="ECO:0000256" key="4">
    <source>
        <dbReference type="SAM" id="Coils"/>
    </source>
</evidence>
<protein>
    <recommendedName>
        <fullName evidence="5">RING-type domain-containing protein</fullName>
    </recommendedName>
</protein>